<dbReference type="Proteomes" id="UP000419138">
    <property type="component" value="Unassembled WGS sequence"/>
</dbReference>
<organism evidence="2 3">
    <name type="scientific">Streptomyces jumonjinensis</name>
    <dbReference type="NCBI Taxonomy" id="1945"/>
    <lineage>
        <taxon>Bacteria</taxon>
        <taxon>Bacillati</taxon>
        <taxon>Actinomycetota</taxon>
        <taxon>Actinomycetes</taxon>
        <taxon>Kitasatosporales</taxon>
        <taxon>Streptomycetaceae</taxon>
        <taxon>Streptomyces</taxon>
    </lineage>
</organism>
<protein>
    <submittedName>
        <fullName evidence="2">Uncharacterized protein</fullName>
    </submittedName>
</protein>
<dbReference type="AlphaFoldDB" id="A0A646KSZ8"/>
<feature type="region of interest" description="Disordered" evidence="1">
    <location>
        <begin position="69"/>
        <end position="93"/>
    </location>
</feature>
<keyword evidence="3" id="KW-1185">Reference proteome</keyword>
<gene>
    <name evidence="2" type="ORF">FF041_36760</name>
</gene>
<name>A0A646KSZ8_STRJU</name>
<comment type="caution">
    <text evidence="2">The sequence shown here is derived from an EMBL/GenBank/DDBJ whole genome shotgun (WGS) entry which is preliminary data.</text>
</comment>
<evidence type="ECO:0000313" key="2">
    <source>
        <dbReference type="EMBL" id="MQT05449.1"/>
    </source>
</evidence>
<proteinExistence type="predicted"/>
<accession>A0A646KSZ8</accession>
<feature type="region of interest" description="Disordered" evidence="1">
    <location>
        <begin position="34"/>
        <end position="56"/>
    </location>
</feature>
<dbReference type="EMBL" id="VCLA01000201">
    <property type="protein sequence ID" value="MQT05449.1"/>
    <property type="molecule type" value="Genomic_DNA"/>
</dbReference>
<evidence type="ECO:0000313" key="3">
    <source>
        <dbReference type="Proteomes" id="UP000419138"/>
    </source>
</evidence>
<sequence>MLPRHSRFDGVCGGRLWLDGRVLDTCAGARQSELTEEASPITHGTEAGARAHNRRGETACRWCKEAGRLAQRERRRRKRAADQTNPTHTKEKK</sequence>
<dbReference type="RefSeq" id="WP_153526879.1">
    <property type="nucleotide sequence ID" value="NZ_JBEPDZ010000027.1"/>
</dbReference>
<dbReference type="OrthoDB" id="4230377at2"/>
<reference evidence="2 3" key="1">
    <citation type="submission" date="2019-05" db="EMBL/GenBank/DDBJ databases">
        <title>Comparative genomics and metabolomics analyses of clavulanic acid producing Streptomyces species provides insight into specialized metabolism and evolution of beta-lactam biosynthetic gene clusters.</title>
        <authorList>
            <person name="Moore M.A."/>
            <person name="Cruz-Morales P."/>
            <person name="Barona Gomez F."/>
            <person name="Kapil T."/>
        </authorList>
    </citation>
    <scope>NUCLEOTIDE SEQUENCE [LARGE SCALE GENOMIC DNA]</scope>
    <source>
        <strain evidence="2 3">NRRL 5741</strain>
    </source>
</reference>
<evidence type="ECO:0000256" key="1">
    <source>
        <dbReference type="SAM" id="MobiDB-lite"/>
    </source>
</evidence>